<accession>A0A9X0DJG8</accession>
<keyword evidence="2" id="KW-1185">Reference proteome</keyword>
<dbReference type="EMBL" id="JAPEIS010000005">
    <property type="protein sequence ID" value="KAJ8065851.1"/>
    <property type="molecule type" value="Genomic_DNA"/>
</dbReference>
<dbReference type="OrthoDB" id="9983560at2759"/>
<comment type="caution">
    <text evidence="1">The sequence shown here is derived from an EMBL/GenBank/DDBJ whole genome shotgun (WGS) entry which is preliminary data.</text>
</comment>
<dbReference type="Proteomes" id="UP001152300">
    <property type="component" value="Unassembled WGS sequence"/>
</dbReference>
<name>A0A9X0DJG8_9HELO</name>
<organism evidence="1 2">
    <name type="scientific">Sclerotinia nivalis</name>
    <dbReference type="NCBI Taxonomy" id="352851"/>
    <lineage>
        <taxon>Eukaryota</taxon>
        <taxon>Fungi</taxon>
        <taxon>Dikarya</taxon>
        <taxon>Ascomycota</taxon>
        <taxon>Pezizomycotina</taxon>
        <taxon>Leotiomycetes</taxon>
        <taxon>Helotiales</taxon>
        <taxon>Sclerotiniaceae</taxon>
        <taxon>Sclerotinia</taxon>
    </lineage>
</organism>
<sequence length="88" mass="9551">MWKASSGWLRGVTVQRSSLHLTMDRFSDTCASVTENWTNSTMHEADPTSMMSPIYQGLTCVPTTDPTATCTLGGYPAYSVNATNVAQI</sequence>
<dbReference type="AlphaFoldDB" id="A0A9X0DJG8"/>
<gene>
    <name evidence="1" type="ORF">OCU04_004955</name>
</gene>
<protein>
    <submittedName>
        <fullName evidence="1">Uncharacterized protein</fullName>
    </submittedName>
</protein>
<evidence type="ECO:0000313" key="2">
    <source>
        <dbReference type="Proteomes" id="UP001152300"/>
    </source>
</evidence>
<reference evidence="1" key="1">
    <citation type="submission" date="2022-11" db="EMBL/GenBank/DDBJ databases">
        <title>Genome Resource of Sclerotinia nivalis Strain SnTB1, a Plant Pathogen Isolated from American Ginseng.</title>
        <authorList>
            <person name="Fan S."/>
        </authorList>
    </citation>
    <scope>NUCLEOTIDE SEQUENCE</scope>
    <source>
        <strain evidence="1">SnTB1</strain>
    </source>
</reference>
<evidence type="ECO:0000313" key="1">
    <source>
        <dbReference type="EMBL" id="KAJ8065851.1"/>
    </source>
</evidence>
<proteinExistence type="predicted"/>